<dbReference type="EMBL" id="JAQOWY010000029">
    <property type="protein sequence ID" value="KAK1854923.1"/>
    <property type="molecule type" value="Genomic_DNA"/>
</dbReference>
<dbReference type="Proteomes" id="UP001243330">
    <property type="component" value="Unassembled WGS sequence"/>
</dbReference>
<sequence>MQDASLAMLRGLASDRSLAMRSDNLSRKLEDEKMYASTGSTELEKR</sequence>
<name>A0AAD9AVP2_9PEZI</name>
<proteinExistence type="predicted"/>
<comment type="caution">
    <text evidence="2">The sequence shown here is derived from an EMBL/GenBank/DDBJ whole genome shotgun (WGS) entry which is preliminary data.</text>
</comment>
<keyword evidence="3" id="KW-1185">Reference proteome</keyword>
<feature type="compositionally biased region" description="Polar residues" evidence="1">
    <location>
        <begin position="37"/>
        <end position="46"/>
    </location>
</feature>
<organism evidence="2 3">
    <name type="scientific">Colletotrichum chrysophilum</name>
    <dbReference type="NCBI Taxonomy" id="1836956"/>
    <lineage>
        <taxon>Eukaryota</taxon>
        <taxon>Fungi</taxon>
        <taxon>Dikarya</taxon>
        <taxon>Ascomycota</taxon>
        <taxon>Pezizomycotina</taxon>
        <taxon>Sordariomycetes</taxon>
        <taxon>Hypocreomycetidae</taxon>
        <taxon>Glomerellales</taxon>
        <taxon>Glomerellaceae</taxon>
        <taxon>Colletotrichum</taxon>
        <taxon>Colletotrichum gloeosporioides species complex</taxon>
    </lineage>
</organism>
<dbReference type="AlphaFoldDB" id="A0AAD9AVP2"/>
<gene>
    <name evidence="2" type="ORF">CCHR01_02476</name>
</gene>
<feature type="region of interest" description="Disordered" evidence="1">
    <location>
        <begin position="20"/>
        <end position="46"/>
    </location>
</feature>
<evidence type="ECO:0000313" key="3">
    <source>
        <dbReference type="Proteomes" id="UP001243330"/>
    </source>
</evidence>
<feature type="compositionally biased region" description="Basic and acidic residues" evidence="1">
    <location>
        <begin position="24"/>
        <end position="34"/>
    </location>
</feature>
<evidence type="ECO:0000256" key="1">
    <source>
        <dbReference type="SAM" id="MobiDB-lite"/>
    </source>
</evidence>
<accession>A0AAD9AVP2</accession>
<reference evidence="2" key="1">
    <citation type="submission" date="2023-01" db="EMBL/GenBank/DDBJ databases">
        <title>Colletotrichum chrysophilum M932 genome sequence.</title>
        <authorList>
            <person name="Baroncelli R."/>
        </authorList>
    </citation>
    <scope>NUCLEOTIDE SEQUENCE</scope>
    <source>
        <strain evidence="2">M932</strain>
    </source>
</reference>
<protein>
    <submittedName>
        <fullName evidence="2">Uncharacterized protein</fullName>
    </submittedName>
</protein>
<evidence type="ECO:0000313" key="2">
    <source>
        <dbReference type="EMBL" id="KAK1854923.1"/>
    </source>
</evidence>